<dbReference type="PROSITE" id="PS50222">
    <property type="entry name" value="EF_HAND_2"/>
    <property type="match status" value="1"/>
</dbReference>
<dbReference type="SUPFAM" id="SSF63446">
    <property type="entry name" value="Type I dockerin domain"/>
    <property type="match status" value="1"/>
</dbReference>
<dbReference type="InterPro" id="IPR018247">
    <property type="entry name" value="EF_Hand_1_Ca_BS"/>
</dbReference>
<feature type="signal peptide" evidence="1">
    <location>
        <begin position="1"/>
        <end position="34"/>
    </location>
</feature>
<organism evidence="3 4">
    <name type="scientific">Breznakia pachnodae</name>
    <dbReference type="NCBI Taxonomy" id="265178"/>
    <lineage>
        <taxon>Bacteria</taxon>
        <taxon>Bacillati</taxon>
        <taxon>Bacillota</taxon>
        <taxon>Erysipelotrichia</taxon>
        <taxon>Erysipelotrichales</taxon>
        <taxon>Erysipelotrichaceae</taxon>
        <taxon>Breznakia</taxon>
    </lineage>
</organism>
<dbReference type="Pfam" id="PF00404">
    <property type="entry name" value="Dockerin_1"/>
    <property type="match status" value="1"/>
</dbReference>
<dbReference type="Proteomes" id="UP001230220">
    <property type="component" value="Unassembled WGS sequence"/>
</dbReference>
<dbReference type="Gene3D" id="1.10.1330.10">
    <property type="entry name" value="Dockerin domain"/>
    <property type="match status" value="1"/>
</dbReference>
<evidence type="ECO:0000259" key="2">
    <source>
        <dbReference type="PROSITE" id="PS50222"/>
    </source>
</evidence>
<comment type="caution">
    <text evidence="3">The sequence shown here is derived from an EMBL/GenBank/DDBJ whole genome shotgun (WGS) entry which is preliminary data.</text>
</comment>
<keyword evidence="1" id="KW-0732">Signal</keyword>
<dbReference type="InterPro" id="IPR002105">
    <property type="entry name" value="Dockerin_1_rpt"/>
</dbReference>
<dbReference type="CDD" id="cd14256">
    <property type="entry name" value="Dockerin_I"/>
    <property type="match status" value="1"/>
</dbReference>
<dbReference type="RefSeq" id="WP_307404873.1">
    <property type="nucleotide sequence ID" value="NZ_JAUSUR010000001.1"/>
</dbReference>
<dbReference type="InterPro" id="IPR036439">
    <property type="entry name" value="Dockerin_dom_sf"/>
</dbReference>
<dbReference type="InterPro" id="IPR013320">
    <property type="entry name" value="ConA-like_dom_sf"/>
</dbReference>
<dbReference type="PROSITE" id="PS00018">
    <property type="entry name" value="EF_HAND_1"/>
    <property type="match status" value="1"/>
</dbReference>
<reference evidence="3 4" key="1">
    <citation type="submission" date="2023-07" db="EMBL/GenBank/DDBJ databases">
        <title>Genomic Encyclopedia of Type Strains, Phase IV (KMG-IV): sequencing the most valuable type-strain genomes for metagenomic binning, comparative biology and taxonomic classification.</title>
        <authorList>
            <person name="Goeker M."/>
        </authorList>
    </citation>
    <scope>NUCLEOTIDE SEQUENCE [LARGE SCALE GENOMIC DNA]</scope>
    <source>
        <strain evidence="3 4">DSM 16784</strain>
    </source>
</reference>
<name>A0ABU0DYA8_9FIRM</name>
<proteinExistence type="predicted"/>
<feature type="chain" id="PRO_5046706445" description="EF-hand domain-containing protein" evidence="1">
    <location>
        <begin position="35"/>
        <end position="1657"/>
    </location>
</feature>
<sequence>MAKRKKVISGIKKSFVAAVAAFIALSVVSVPAVKAESEDVSYNLQTNVSDDQKSVEVVFESFPNSNDVEILAIGNPDGSISEGSSTSYISTENEILTFVINYKVYEEEEGKIKEIKRTKEVEYEVNQIVSENTNEQSVEAFSEIMPLSNSSWSFRNDFNISSTTGGLKFIDDYTLELGNKYAEYYSFTYKKNAKCLSLCGTAFWEGWYAKFAAVSKQPVDFSKGFTVKNMLSSNTTLMGDGFTIGFQTNPNLTYTYLPGGAMGIYRFDKYYGARNGVIFEVDYHDNDNEFGDSGLGKNHIAIHKTNQYGDVTTPVAYTKNITHTHQMTVFDVEWVVTDEATGTGTLTFNYGSYYLKYENFRPHEVFGGTVNNPTPAYLTYSGVLLKDYGSNNKPFQIQLANFNYNNDEVSANNGFITESQAKALSNTNGLIPYNNATAVSKSGASVTPTATTASWNDIKAGTIGTYDVTYSYGDASTTVKINVVKDGSIISPNKDFALFGVNASLSQMEAQALTSVNSLLTVHEATVTMADGSSATANVSNASWNAIKAGTVGRYTTIISYGTGANYTEKQLTLSVVEDQKHVVNASNGFITQTQAKSIKTMFDFIPYNNASVTTNQGTAAAPDSVSTNSWNDITAGTIGTYDITYAYGSGNVRGEKTVKLNVVKDGTVFPPDNSFALYARNGFIKQSEAKLLTDSTQLIPYNDASVTLSDGTAATPLVSVNNWTNITSGTIGSYDVTYLYGAGANQKFKTVKLNIVEDGSVVPPDHSFALYAEDGSISQTQGMALTTQAQLIPYNNAKVTLADGTRAEPTVNASTFSEIVAGTVKVHPVTYSYGSGSNQVQLPVNLTMTADKKHVINAEDAFIYETQAKALTHQDQLIPYNTASVTTNTGGTAAPVVTTGSWANIVAGVHGSYDITYSYGTGITQGTKTVLLTVVPDGTVFPPSKDFALYAENGLINVEQAKVLTSQTDMIPYNSASVILKNGTHVQPNVTTTSWVAINAGIEGTYPVTYSYGSGSDYVSKTVDLTVTKGITPPSHDFALYARNGFIYKTLAQSLGVQTDMIPYNDAYVTLKDGSYLDPQVATSFWSQIKAGTIGSYDVTYAYTQASESLSTTVKLNVIEDDSIISPNQDFAIFAKSGIIQQSDAQALLNRNELIPYNKATVTLSDGTSDTPVVTATSWLAIRAGILGTYSVTYSYGSGSNETSKTVNLRVVPDGDVSPEKDFILYASDGFISQEDAKAITAQKDLIPYNNASVILSDGSDAVPGVSTTSYADIKMGKLGTYKVTYRYGSGSNQVSKTVNLTVHNGTVSPEKNFVLSAYDGLISQSEAKTLTATTELIPFNKASVVKKDGTTDVPTVTMLPFDWLATTSGIKGSYPVLYSYGSGSDQVQKTVMLTVYEDGGVVSPEKDFVLNARNAVITESEAKALTGISELIDYNNARVTYANGTTAIPNVSSTDYPSINAGIIGTYNVTYDYGTGDNFTMKVVKVTVVRDGAIISPERDFAIYANSISLTQEEAKALANKEALIPLAQATVYFADGTTTVPTVAVDDWSDLNAGTPDNYEVDFAYNGLVKQVHAEVTQQYYVRHMFDYDRNGRIDILDHVEFTSYMSGSRTITKEILYMSDSNGDGRIDILDLVEINRFISDPTLPLIEVHIPI</sequence>
<dbReference type="EMBL" id="JAUSUR010000001">
    <property type="protein sequence ID" value="MDQ0359613.1"/>
    <property type="molecule type" value="Genomic_DNA"/>
</dbReference>
<dbReference type="SUPFAM" id="SSF49899">
    <property type="entry name" value="Concanavalin A-like lectins/glucanases"/>
    <property type="match status" value="1"/>
</dbReference>
<evidence type="ECO:0000313" key="4">
    <source>
        <dbReference type="Proteomes" id="UP001230220"/>
    </source>
</evidence>
<protein>
    <recommendedName>
        <fullName evidence="2">EF-hand domain-containing protein</fullName>
    </recommendedName>
</protein>
<gene>
    <name evidence="3" type="ORF">J2S15_000344</name>
</gene>
<feature type="domain" description="EF-hand" evidence="2">
    <location>
        <begin position="1611"/>
        <end position="1646"/>
    </location>
</feature>
<evidence type="ECO:0000313" key="3">
    <source>
        <dbReference type="EMBL" id="MDQ0359613.1"/>
    </source>
</evidence>
<evidence type="ECO:0000256" key="1">
    <source>
        <dbReference type="SAM" id="SignalP"/>
    </source>
</evidence>
<keyword evidence="4" id="KW-1185">Reference proteome</keyword>
<accession>A0ABU0DYA8</accession>
<dbReference type="InterPro" id="IPR002048">
    <property type="entry name" value="EF_hand_dom"/>
</dbReference>